<comment type="caution">
    <text evidence="1">The sequence shown here is derived from an EMBL/GenBank/DDBJ whole genome shotgun (WGS) entry which is preliminary data.</text>
</comment>
<accession>A0A843XD13</accession>
<organism evidence="1 2">
    <name type="scientific">Colocasia esculenta</name>
    <name type="common">Wild taro</name>
    <name type="synonym">Arum esculentum</name>
    <dbReference type="NCBI Taxonomy" id="4460"/>
    <lineage>
        <taxon>Eukaryota</taxon>
        <taxon>Viridiplantae</taxon>
        <taxon>Streptophyta</taxon>
        <taxon>Embryophyta</taxon>
        <taxon>Tracheophyta</taxon>
        <taxon>Spermatophyta</taxon>
        <taxon>Magnoliopsida</taxon>
        <taxon>Liliopsida</taxon>
        <taxon>Araceae</taxon>
        <taxon>Aroideae</taxon>
        <taxon>Colocasieae</taxon>
        <taxon>Colocasia</taxon>
    </lineage>
</organism>
<name>A0A843XD13_COLES</name>
<feature type="non-terminal residue" evidence="1">
    <location>
        <position position="181"/>
    </location>
</feature>
<evidence type="ECO:0000313" key="1">
    <source>
        <dbReference type="EMBL" id="MQM17299.1"/>
    </source>
</evidence>
<dbReference type="AlphaFoldDB" id="A0A843XD13"/>
<gene>
    <name evidence="1" type="ORF">Taro_050266</name>
</gene>
<dbReference type="EMBL" id="NMUH01007454">
    <property type="protein sequence ID" value="MQM17299.1"/>
    <property type="molecule type" value="Genomic_DNA"/>
</dbReference>
<proteinExistence type="predicted"/>
<protein>
    <submittedName>
        <fullName evidence="1">Uncharacterized protein</fullName>
    </submittedName>
</protein>
<keyword evidence="2" id="KW-1185">Reference proteome</keyword>
<dbReference type="Proteomes" id="UP000652761">
    <property type="component" value="Unassembled WGS sequence"/>
</dbReference>
<reference evidence="1" key="1">
    <citation type="submission" date="2017-07" db="EMBL/GenBank/DDBJ databases">
        <title>Taro Niue Genome Assembly and Annotation.</title>
        <authorList>
            <person name="Atibalentja N."/>
            <person name="Keating K."/>
            <person name="Fields C.J."/>
        </authorList>
    </citation>
    <scope>NUCLEOTIDE SEQUENCE</scope>
    <source>
        <strain evidence="1">Niue_2</strain>
        <tissue evidence="1">Leaf</tissue>
    </source>
</reference>
<sequence length="181" mass="18322">MVRGMVKVPEELVVGVTEEEGVVAAEEARVVEMEAGVGQDTALAAVQALALVEPEGMDVVEVVGEVAARAVVVETAAVLDTGLAPVPATDQVVGMELTAAEVVVAVGVVAAGVEAAVTGRAPDMGRALGVEAAAVVADTPNSIAVPAPYDPDGSGYRLQTTPSKYRRLTAIPDLLPKTNVN</sequence>
<evidence type="ECO:0000313" key="2">
    <source>
        <dbReference type="Proteomes" id="UP000652761"/>
    </source>
</evidence>